<feature type="transmembrane region" description="Helical" evidence="2">
    <location>
        <begin position="68"/>
        <end position="89"/>
    </location>
</feature>
<evidence type="ECO:0000313" key="5">
    <source>
        <dbReference type="Proteomes" id="UP000469558"/>
    </source>
</evidence>
<evidence type="ECO:0000313" key="4">
    <source>
        <dbReference type="EMBL" id="TVY80893.1"/>
    </source>
</evidence>
<feature type="region of interest" description="Disordered" evidence="1">
    <location>
        <begin position="38"/>
        <end position="58"/>
    </location>
</feature>
<protein>
    <submittedName>
        <fullName evidence="4">Uncharacterized protein</fullName>
    </submittedName>
</protein>
<feature type="region of interest" description="Disordered" evidence="1">
    <location>
        <begin position="124"/>
        <end position="146"/>
    </location>
</feature>
<evidence type="ECO:0000256" key="2">
    <source>
        <dbReference type="SAM" id="Phobius"/>
    </source>
</evidence>
<accession>A0A8T9CDC2</accession>
<dbReference type="Proteomes" id="UP000469558">
    <property type="component" value="Unassembled WGS sequence"/>
</dbReference>
<dbReference type="OrthoDB" id="4524805at2759"/>
<gene>
    <name evidence="4" type="ORF">LSUE1_G005299</name>
</gene>
<feature type="compositionally biased region" description="Basic and acidic residues" evidence="1">
    <location>
        <begin position="227"/>
        <end position="236"/>
    </location>
</feature>
<evidence type="ECO:0000256" key="1">
    <source>
        <dbReference type="SAM" id="MobiDB-lite"/>
    </source>
</evidence>
<keyword evidence="3" id="KW-0732">Signal</keyword>
<keyword evidence="5" id="KW-1185">Reference proteome</keyword>
<reference evidence="4 5" key="1">
    <citation type="submission" date="2018-05" db="EMBL/GenBank/DDBJ databases">
        <title>Genome sequencing and assembly of the regulated plant pathogen Lachnellula willkommii and related sister species for the development of diagnostic species identification markers.</title>
        <authorList>
            <person name="Giroux E."/>
            <person name="Bilodeau G."/>
        </authorList>
    </citation>
    <scope>NUCLEOTIDE SEQUENCE [LARGE SCALE GENOMIC DNA]</scope>
    <source>
        <strain evidence="4 5">CBS 268.59</strain>
    </source>
</reference>
<comment type="caution">
    <text evidence="4">The sequence shown here is derived from an EMBL/GenBank/DDBJ whole genome shotgun (WGS) entry which is preliminary data.</text>
</comment>
<feature type="region of interest" description="Disordered" evidence="1">
    <location>
        <begin position="200"/>
        <end position="311"/>
    </location>
</feature>
<sequence length="311" mass="33453">MRARLETAIRTPANLLLTWASISSASVLANVPRNPVLGIDNDPAPSPENGPPLSANASRDKSLLPAQIGGIVGAYLFSVCVVGLILILIGRKLRREIVYTPSKALDIELVQPYGRAYAIDPSPVSPLSKTPNGGSRNFSWPSPEKTDRNPYVFPATNISPITPPGTDPYVDSKIVEADRDMLQRDLEDIYAHVMEHEDAKAAGVNPKEMPPPKPLQGGAVGPQRQDSSPRKVEKARPANINVDDSKSIRSRTSSIMSALKSPRKKSSKAMEISSPILTPASATFPKTSHGHTGSDLEPLAPRYYTPPPPPP</sequence>
<evidence type="ECO:0000256" key="3">
    <source>
        <dbReference type="SAM" id="SignalP"/>
    </source>
</evidence>
<feature type="compositionally biased region" description="Polar residues" evidence="1">
    <location>
        <begin position="125"/>
        <end position="140"/>
    </location>
</feature>
<proteinExistence type="predicted"/>
<keyword evidence="2" id="KW-0472">Membrane</keyword>
<dbReference type="EMBL" id="QGMK01000588">
    <property type="protein sequence ID" value="TVY80893.1"/>
    <property type="molecule type" value="Genomic_DNA"/>
</dbReference>
<keyword evidence="2" id="KW-0812">Transmembrane</keyword>
<feature type="chain" id="PRO_5035728382" evidence="3">
    <location>
        <begin position="30"/>
        <end position="311"/>
    </location>
</feature>
<name>A0A8T9CDC2_9HELO</name>
<dbReference type="AlphaFoldDB" id="A0A8T9CDC2"/>
<feature type="signal peptide" evidence="3">
    <location>
        <begin position="1"/>
        <end position="29"/>
    </location>
</feature>
<organism evidence="4 5">
    <name type="scientific">Lachnellula suecica</name>
    <dbReference type="NCBI Taxonomy" id="602035"/>
    <lineage>
        <taxon>Eukaryota</taxon>
        <taxon>Fungi</taxon>
        <taxon>Dikarya</taxon>
        <taxon>Ascomycota</taxon>
        <taxon>Pezizomycotina</taxon>
        <taxon>Leotiomycetes</taxon>
        <taxon>Helotiales</taxon>
        <taxon>Lachnaceae</taxon>
        <taxon>Lachnellula</taxon>
    </lineage>
</organism>
<feature type="non-terminal residue" evidence="4">
    <location>
        <position position="311"/>
    </location>
</feature>
<keyword evidence="2" id="KW-1133">Transmembrane helix</keyword>